<protein>
    <submittedName>
        <fullName evidence="11">Methyl-accepting chemotaxis protein</fullName>
    </submittedName>
</protein>
<evidence type="ECO:0000256" key="3">
    <source>
        <dbReference type="ARBA" id="ARBA00022692"/>
    </source>
</evidence>
<evidence type="ECO:0000313" key="12">
    <source>
        <dbReference type="Proteomes" id="UP001226574"/>
    </source>
</evidence>
<evidence type="ECO:0000256" key="4">
    <source>
        <dbReference type="ARBA" id="ARBA00022989"/>
    </source>
</evidence>
<dbReference type="SMART" id="SM01049">
    <property type="entry name" value="Cache_2"/>
    <property type="match status" value="1"/>
</dbReference>
<proteinExistence type="inferred from homology"/>
<evidence type="ECO:0000256" key="5">
    <source>
        <dbReference type="ARBA" id="ARBA00023136"/>
    </source>
</evidence>
<dbReference type="InterPro" id="IPR033480">
    <property type="entry name" value="sCache_2"/>
</dbReference>
<keyword evidence="4 9" id="KW-1133">Transmembrane helix</keyword>
<evidence type="ECO:0000256" key="8">
    <source>
        <dbReference type="PROSITE-ProRule" id="PRU00284"/>
    </source>
</evidence>
<keyword evidence="3 9" id="KW-0812">Transmembrane</keyword>
<evidence type="ECO:0000256" key="6">
    <source>
        <dbReference type="ARBA" id="ARBA00023224"/>
    </source>
</evidence>
<reference evidence="11 12" key="1">
    <citation type="submission" date="2023-08" db="EMBL/GenBank/DDBJ databases">
        <title>Pseudoalteromonas haloplanktis LL1 genome.</title>
        <authorList>
            <person name="Wu S."/>
        </authorList>
    </citation>
    <scope>NUCLEOTIDE SEQUENCE [LARGE SCALE GENOMIC DNA]</scope>
    <source>
        <strain evidence="11 12">LL1</strain>
    </source>
</reference>
<organism evidence="11 12">
    <name type="scientific">Pseudoalteromonas haloplanktis</name>
    <name type="common">Alteromonas haloplanktis</name>
    <dbReference type="NCBI Taxonomy" id="228"/>
    <lineage>
        <taxon>Bacteria</taxon>
        <taxon>Pseudomonadati</taxon>
        <taxon>Pseudomonadota</taxon>
        <taxon>Gammaproteobacteria</taxon>
        <taxon>Alteromonadales</taxon>
        <taxon>Pseudoalteromonadaceae</taxon>
        <taxon>Pseudoalteromonas</taxon>
    </lineage>
</organism>
<name>A0ABU1BJV9_PSEHA</name>
<keyword evidence="6 8" id="KW-0807">Transducer</keyword>
<dbReference type="EMBL" id="JAVIFY010000029">
    <property type="protein sequence ID" value="MDQ9094066.1"/>
    <property type="molecule type" value="Genomic_DNA"/>
</dbReference>
<dbReference type="Pfam" id="PF00015">
    <property type="entry name" value="MCPsignal"/>
    <property type="match status" value="1"/>
</dbReference>
<keyword evidence="12" id="KW-1185">Reference proteome</keyword>
<dbReference type="CDD" id="cd11386">
    <property type="entry name" value="MCP_signal"/>
    <property type="match status" value="1"/>
</dbReference>
<gene>
    <name evidence="11" type="ORF">RC083_21110</name>
</gene>
<evidence type="ECO:0000256" key="2">
    <source>
        <dbReference type="ARBA" id="ARBA00022475"/>
    </source>
</evidence>
<accession>A0ABU1BJV9</accession>
<dbReference type="SMART" id="SM00283">
    <property type="entry name" value="MA"/>
    <property type="match status" value="1"/>
</dbReference>
<feature type="transmembrane region" description="Helical" evidence="9">
    <location>
        <begin position="197"/>
        <end position="216"/>
    </location>
</feature>
<evidence type="ECO:0000259" key="10">
    <source>
        <dbReference type="PROSITE" id="PS50111"/>
    </source>
</evidence>
<dbReference type="PANTHER" id="PTHR32089:SF119">
    <property type="entry name" value="METHYL-ACCEPTING CHEMOTAXIS PROTEIN CTPL"/>
    <property type="match status" value="1"/>
</dbReference>
<evidence type="ECO:0000313" key="11">
    <source>
        <dbReference type="EMBL" id="MDQ9094066.1"/>
    </source>
</evidence>
<dbReference type="Gene3D" id="3.30.450.20">
    <property type="entry name" value="PAS domain"/>
    <property type="match status" value="1"/>
</dbReference>
<dbReference type="SUPFAM" id="SSF58104">
    <property type="entry name" value="Methyl-accepting chemotaxis protein (MCP) signaling domain"/>
    <property type="match status" value="1"/>
</dbReference>
<keyword evidence="2" id="KW-1003">Cell membrane</keyword>
<dbReference type="PRINTS" id="PR00260">
    <property type="entry name" value="CHEMTRNSDUCR"/>
</dbReference>
<dbReference type="PROSITE" id="PS50111">
    <property type="entry name" value="CHEMOTAXIS_TRANSDUC_2"/>
    <property type="match status" value="1"/>
</dbReference>
<dbReference type="Proteomes" id="UP001226574">
    <property type="component" value="Unassembled WGS sequence"/>
</dbReference>
<dbReference type="Gene3D" id="1.10.287.950">
    <property type="entry name" value="Methyl-accepting chemotaxis protein"/>
    <property type="match status" value="1"/>
</dbReference>
<evidence type="ECO:0000256" key="1">
    <source>
        <dbReference type="ARBA" id="ARBA00004651"/>
    </source>
</evidence>
<comment type="similarity">
    <text evidence="7">Belongs to the methyl-accepting chemotaxis (MCP) protein family.</text>
</comment>
<sequence length="549" mass="59992">MDLSFRKKIILSVITPIIVIITAFVILTYHNSMDTFENDLSQYQIDIKKAKRAHLKSLVSLAINTIEKPVSEGNLDQAIDIINTLKFDTSNYFFIMTLDGTALANGRNPAIRGKDFSNNKSVLNQIEAVTKKDGYLTYLSGRPGDDSGVHEKMAYLEMIPNTNWYIGTGFYIDEIAHTIKEKQSKGEAELNSLIRNLILVSFALLLIVVMLAFAFVKRLYAVIGGEPYEIESVVQRIASGDFTSINRGNIEPIGIYGAVYQMVNKLQNIISGINSATHSLNTSAGKMIESAHLVKLDSQTQMEQLEQTATAMNEMTFTAEEVARNALDAANATQSANENADQGNKIVSSMNQSITCLLAGMEQVQQVITELEVKTVGIGSILDVIRGISEQTNLLALNAAIEAARAGEQGRGFAVVADEVRHLATRTQQSTEEIQQMISQLQNAAQQSVSLMKKNMQDAQSTAQKSTTASQALEGIRESIIFIESMSTQIAAAAEEQTNVASDINQSIVSIRDLANKTAISSDGTVENANELSMISNELQQAVKVFKLD</sequence>
<dbReference type="RefSeq" id="WP_309039829.1">
    <property type="nucleotide sequence ID" value="NZ_JAVIFY010000029.1"/>
</dbReference>
<dbReference type="InterPro" id="IPR004089">
    <property type="entry name" value="MCPsignal_dom"/>
</dbReference>
<dbReference type="PANTHER" id="PTHR32089">
    <property type="entry name" value="METHYL-ACCEPTING CHEMOTAXIS PROTEIN MCPB"/>
    <property type="match status" value="1"/>
</dbReference>
<dbReference type="InterPro" id="IPR004010">
    <property type="entry name" value="Double_Cache_2"/>
</dbReference>
<feature type="domain" description="Methyl-accepting transducer" evidence="10">
    <location>
        <begin position="276"/>
        <end position="512"/>
    </location>
</feature>
<feature type="transmembrane region" description="Helical" evidence="9">
    <location>
        <begin position="9"/>
        <end position="29"/>
    </location>
</feature>
<evidence type="ECO:0000256" key="7">
    <source>
        <dbReference type="ARBA" id="ARBA00029447"/>
    </source>
</evidence>
<dbReference type="Pfam" id="PF08269">
    <property type="entry name" value="dCache_2"/>
    <property type="match status" value="1"/>
</dbReference>
<comment type="caution">
    <text evidence="11">The sequence shown here is derived from an EMBL/GenBank/DDBJ whole genome shotgun (WGS) entry which is preliminary data.</text>
</comment>
<dbReference type="InterPro" id="IPR004090">
    <property type="entry name" value="Chemotax_Me-accpt_rcpt"/>
</dbReference>
<evidence type="ECO:0000256" key="9">
    <source>
        <dbReference type="SAM" id="Phobius"/>
    </source>
</evidence>
<keyword evidence="5 9" id="KW-0472">Membrane</keyword>
<comment type="subcellular location">
    <subcellularLocation>
        <location evidence="1">Cell membrane</location>
        <topology evidence="1">Multi-pass membrane protein</topology>
    </subcellularLocation>
</comment>